<dbReference type="InterPro" id="IPR000917">
    <property type="entry name" value="Sulfatase_N"/>
</dbReference>
<feature type="transmembrane region" description="Helical" evidence="6">
    <location>
        <begin position="92"/>
        <end position="114"/>
    </location>
</feature>
<reference evidence="8 9" key="1">
    <citation type="submission" date="2022-05" db="EMBL/GenBank/DDBJ databases">
        <title>Novel Pseudomonas spp. Isolated from a Rainbow Trout Aquaculture Facility.</title>
        <authorList>
            <person name="Testerman T."/>
            <person name="Graf J."/>
        </authorList>
    </citation>
    <scope>NUCLEOTIDE SEQUENCE [LARGE SCALE GENOMIC DNA]</scope>
    <source>
        <strain evidence="8 9">ID681</strain>
    </source>
</reference>
<evidence type="ECO:0000256" key="3">
    <source>
        <dbReference type="ARBA" id="ARBA00022692"/>
    </source>
</evidence>
<feature type="transmembrane region" description="Helical" evidence="6">
    <location>
        <begin position="16"/>
        <end position="34"/>
    </location>
</feature>
<evidence type="ECO:0000256" key="6">
    <source>
        <dbReference type="SAM" id="Phobius"/>
    </source>
</evidence>
<keyword evidence="9" id="KW-1185">Reference proteome</keyword>
<organism evidence="8 9">
    <name type="scientific">Pseudomonas fontis</name>
    <dbReference type="NCBI Taxonomy" id="2942633"/>
    <lineage>
        <taxon>Bacteria</taxon>
        <taxon>Pseudomonadati</taxon>
        <taxon>Pseudomonadota</taxon>
        <taxon>Gammaproteobacteria</taxon>
        <taxon>Pseudomonadales</taxon>
        <taxon>Pseudomonadaceae</taxon>
        <taxon>Pseudomonas</taxon>
    </lineage>
</organism>
<keyword evidence="3 6" id="KW-0812">Transmembrane</keyword>
<dbReference type="RefSeq" id="WP_273910361.1">
    <property type="nucleotide sequence ID" value="NZ_JAMDGX010000025.1"/>
</dbReference>
<evidence type="ECO:0000313" key="8">
    <source>
        <dbReference type="EMBL" id="MDD0993350.1"/>
    </source>
</evidence>
<evidence type="ECO:0000256" key="1">
    <source>
        <dbReference type="ARBA" id="ARBA00004651"/>
    </source>
</evidence>
<dbReference type="CDD" id="cd16015">
    <property type="entry name" value="LTA_synthase"/>
    <property type="match status" value="1"/>
</dbReference>
<dbReference type="InterPro" id="IPR050448">
    <property type="entry name" value="OpgB/LTA_synthase_biosynth"/>
</dbReference>
<name>A0ABT5NYT3_9PSED</name>
<evidence type="ECO:0000256" key="2">
    <source>
        <dbReference type="ARBA" id="ARBA00022475"/>
    </source>
</evidence>
<evidence type="ECO:0000256" key="4">
    <source>
        <dbReference type="ARBA" id="ARBA00022989"/>
    </source>
</evidence>
<dbReference type="Pfam" id="PF00884">
    <property type="entry name" value="Sulfatase"/>
    <property type="match status" value="1"/>
</dbReference>
<gene>
    <name evidence="8" type="ORF">M5G11_22755</name>
</gene>
<proteinExistence type="predicted"/>
<dbReference type="Proteomes" id="UP001148203">
    <property type="component" value="Unassembled WGS sequence"/>
</dbReference>
<feature type="transmembrane region" description="Helical" evidence="6">
    <location>
        <begin position="41"/>
        <end position="59"/>
    </location>
</feature>
<dbReference type="PANTHER" id="PTHR47371:SF3">
    <property type="entry name" value="PHOSPHOGLYCEROL TRANSFERASE I"/>
    <property type="match status" value="1"/>
</dbReference>
<dbReference type="EMBL" id="JAMDGY010000086">
    <property type="protein sequence ID" value="MDD0993350.1"/>
    <property type="molecule type" value="Genomic_DNA"/>
</dbReference>
<dbReference type="PANTHER" id="PTHR47371">
    <property type="entry name" value="LIPOTEICHOIC ACID SYNTHASE"/>
    <property type="match status" value="1"/>
</dbReference>
<feature type="domain" description="Sulfatase N-terminal" evidence="7">
    <location>
        <begin position="215"/>
        <end position="506"/>
    </location>
</feature>
<accession>A0ABT5NYT3</accession>
<evidence type="ECO:0000259" key="7">
    <source>
        <dbReference type="Pfam" id="PF00884"/>
    </source>
</evidence>
<dbReference type="Gene3D" id="3.40.720.10">
    <property type="entry name" value="Alkaline Phosphatase, subunit A"/>
    <property type="match status" value="1"/>
</dbReference>
<comment type="caution">
    <text evidence="8">The sequence shown here is derived from an EMBL/GenBank/DDBJ whole genome shotgun (WGS) entry which is preliminary data.</text>
</comment>
<feature type="transmembrane region" description="Helical" evidence="6">
    <location>
        <begin position="126"/>
        <end position="145"/>
    </location>
</feature>
<dbReference type="InterPro" id="IPR017850">
    <property type="entry name" value="Alkaline_phosphatase_core_sf"/>
</dbReference>
<keyword evidence="4 6" id="KW-1133">Transmembrane helix</keyword>
<sequence length="582" mass="65546">MNLVTLNFLTLSIREASVTALLLASLFVLLDTVVRRRYFSMLPLALPLIVIAIISQQKLGYLSEPLYPWDFIFAEQIYKLLPELANEKPQQLMVVLGCGLLLTALTLWLIRLVFRKQRGTAPGRPMLASSVLTVLALVVCINTAFGQRFVQDVLKIQAMPWVQVENYRQNGFILAFAMNMESALIERPDLSVDTVLEQVAKLPAVPAAASDEQRPDIIFVMSEAFWDPTRLPGVHLSPDPMPTIRALSSGDIFSPSQGGNTSNVEFELLTGFSNAFLPVGSVPYQQYVHRNLPSIIWTLKAQGYATMAMHPYYKHFWNRDNVYRYLGFDHFMALEDMPGIAARGPFAGDGALLDRLYETLEATTQPTVLFAITMQNHGPYEKDRYAQPMVSMQLDGQLDEHDAVQIYSQGVHDADDALKLLIERLSKRSRPSLLVFFGDHTPYLGKNLSAYRQSGLVSNSASDELSQSDYVNLHQTPLVIWSSTPAQSGAQVEKLLSPSMLPSVIMNKLHIQHPFYSGVLQDVARAFPVVDRRVLRKEDGQWIEHWRGQEDPSIQRYHAIQYDMIFGKQESHSALFSDMPIQ</sequence>
<evidence type="ECO:0000313" key="9">
    <source>
        <dbReference type="Proteomes" id="UP001148203"/>
    </source>
</evidence>
<protein>
    <submittedName>
        <fullName evidence="8">LTA synthase family protein</fullName>
    </submittedName>
</protein>
<evidence type="ECO:0000256" key="5">
    <source>
        <dbReference type="ARBA" id="ARBA00023136"/>
    </source>
</evidence>
<keyword evidence="2" id="KW-1003">Cell membrane</keyword>
<dbReference type="SUPFAM" id="SSF53649">
    <property type="entry name" value="Alkaline phosphatase-like"/>
    <property type="match status" value="1"/>
</dbReference>
<keyword evidence="5 6" id="KW-0472">Membrane</keyword>
<comment type="subcellular location">
    <subcellularLocation>
        <location evidence="1">Cell membrane</location>
        <topology evidence="1">Multi-pass membrane protein</topology>
    </subcellularLocation>
</comment>